<evidence type="ECO:0000256" key="3">
    <source>
        <dbReference type="ARBA" id="ARBA00022737"/>
    </source>
</evidence>
<dbReference type="CDD" id="cd00116">
    <property type="entry name" value="LRR_RI"/>
    <property type="match status" value="1"/>
</dbReference>
<name>A0AB34G5F5_9HYPO</name>
<feature type="compositionally biased region" description="Basic and acidic residues" evidence="4">
    <location>
        <begin position="396"/>
        <end position="408"/>
    </location>
</feature>
<dbReference type="InterPro" id="IPR001611">
    <property type="entry name" value="Leu-rich_rpt"/>
</dbReference>
<accession>A0AB34G5F5</accession>
<evidence type="ECO:0000256" key="2">
    <source>
        <dbReference type="ARBA" id="ARBA00022614"/>
    </source>
</evidence>
<keyword evidence="1" id="KW-0343">GTPase activation</keyword>
<reference evidence="6" key="1">
    <citation type="submission" date="2023-01" db="EMBL/GenBank/DDBJ databases">
        <title>The growth and conidiation of Purpureocillium lavendulum are regulated by nitrogen source and histone H3K14 acetylation.</title>
        <authorList>
            <person name="Tang P."/>
            <person name="Han J."/>
            <person name="Zhang C."/>
            <person name="Tang P."/>
            <person name="Qi F."/>
            <person name="Zhang K."/>
            <person name="Liang L."/>
        </authorList>
    </citation>
    <scope>NUCLEOTIDE SEQUENCE</scope>
    <source>
        <strain evidence="6">YMF1.00683</strain>
    </source>
</reference>
<dbReference type="GO" id="GO:0005634">
    <property type="term" value="C:nucleus"/>
    <property type="evidence" value="ECO:0007669"/>
    <property type="project" value="TreeGrafter"/>
</dbReference>
<dbReference type="PANTHER" id="PTHR24113:SF12">
    <property type="entry name" value="RAN GTPASE-ACTIVATING PROTEIN 1"/>
    <property type="match status" value="1"/>
</dbReference>
<keyword evidence="2" id="KW-0433">Leucine-rich repeat</keyword>
<evidence type="ECO:0000313" key="6">
    <source>
        <dbReference type="EMBL" id="KAJ6445982.1"/>
    </source>
</evidence>
<dbReference type="GO" id="GO:0005096">
    <property type="term" value="F:GTPase activator activity"/>
    <property type="evidence" value="ECO:0007669"/>
    <property type="project" value="UniProtKB-KW"/>
</dbReference>
<evidence type="ECO:0000313" key="7">
    <source>
        <dbReference type="Proteomes" id="UP001163105"/>
    </source>
</evidence>
<dbReference type="Pfam" id="PF13516">
    <property type="entry name" value="LRR_6"/>
    <property type="match status" value="2"/>
</dbReference>
<dbReference type="GO" id="GO:0048471">
    <property type="term" value="C:perinuclear region of cytoplasm"/>
    <property type="evidence" value="ECO:0007669"/>
    <property type="project" value="TreeGrafter"/>
</dbReference>
<keyword evidence="3" id="KW-0677">Repeat</keyword>
<dbReference type="GO" id="GO:0006913">
    <property type="term" value="P:nucleocytoplasmic transport"/>
    <property type="evidence" value="ECO:0007669"/>
    <property type="project" value="TreeGrafter"/>
</dbReference>
<dbReference type="AlphaFoldDB" id="A0AB34G5F5"/>
<keyword evidence="5" id="KW-0732">Signal</keyword>
<dbReference type="InterPro" id="IPR027038">
    <property type="entry name" value="RanGap"/>
</dbReference>
<dbReference type="Gene3D" id="3.80.10.10">
    <property type="entry name" value="Ribonuclease Inhibitor"/>
    <property type="match status" value="1"/>
</dbReference>
<evidence type="ECO:0000256" key="5">
    <source>
        <dbReference type="SAM" id="SignalP"/>
    </source>
</evidence>
<dbReference type="GO" id="GO:0005829">
    <property type="term" value="C:cytosol"/>
    <property type="evidence" value="ECO:0007669"/>
    <property type="project" value="TreeGrafter"/>
</dbReference>
<dbReference type="InterPro" id="IPR032675">
    <property type="entry name" value="LRR_dom_sf"/>
</dbReference>
<sequence>MVISRVSLALLSITMADAKKVFSLEAKGLKLDTAADVEAHIADLRANDIEEVRLLGNTLGVEACKVLGEVLATKKNLKSIQVANLADIFTGRLLSEIPDALSHLLTSILNLPKLNTINLNDNAFGLNTQAPLVAFLAAHVPLQHLYLNNNGLGPHAGILVADSLSELHAKKEAARKDGQEVPDLETVICGRNRLENGSMTAWAKAFSLHNKVKEVKMVQNGIRQEGIVHLISEGLNHATELSVLDLQDNTFTFNGAKALAKVVPTWTVIRELGIGDSLLSSKGGVVLANALAQGKNQKLETLRLQYNEINASGLHALTAAAKDALPALKRIELNGNRFPEEDESIVILQELLDERKEKLAGDVVIEDEWGVDSLSDLEEESESEEEEEEEEEELKPEERAEKLIKEAEEAQEEPVVQLKDKEVDELAKKLEKTEI</sequence>
<gene>
    <name evidence="6" type="primary">RANGAP1</name>
    <name evidence="6" type="ORF">O9K51_00749</name>
</gene>
<dbReference type="GO" id="GO:0031267">
    <property type="term" value="F:small GTPase binding"/>
    <property type="evidence" value="ECO:0007669"/>
    <property type="project" value="TreeGrafter"/>
</dbReference>
<feature type="signal peptide" evidence="5">
    <location>
        <begin position="1"/>
        <end position="18"/>
    </location>
</feature>
<feature type="region of interest" description="Disordered" evidence="4">
    <location>
        <begin position="371"/>
        <end position="418"/>
    </location>
</feature>
<evidence type="ECO:0000256" key="1">
    <source>
        <dbReference type="ARBA" id="ARBA00022468"/>
    </source>
</evidence>
<dbReference type="SUPFAM" id="SSF52047">
    <property type="entry name" value="RNI-like"/>
    <property type="match status" value="1"/>
</dbReference>
<dbReference type="Proteomes" id="UP001163105">
    <property type="component" value="Unassembled WGS sequence"/>
</dbReference>
<dbReference type="SMART" id="SM00368">
    <property type="entry name" value="LRR_RI"/>
    <property type="match status" value="7"/>
</dbReference>
<keyword evidence="7" id="KW-1185">Reference proteome</keyword>
<feature type="chain" id="PRO_5044230303" evidence="5">
    <location>
        <begin position="19"/>
        <end position="435"/>
    </location>
</feature>
<dbReference type="EMBL" id="JAQHRD010000001">
    <property type="protein sequence ID" value="KAJ6445982.1"/>
    <property type="molecule type" value="Genomic_DNA"/>
</dbReference>
<feature type="compositionally biased region" description="Acidic residues" evidence="4">
    <location>
        <begin position="371"/>
        <end position="395"/>
    </location>
</feature>
<organism evidence="6 7">
    <name type="scientific">Purpureocillium lavendulum</name>
    <dbReference type="NCBI Taxonomy" id="1247861"/>
    <lineage>
        <taxon>Eukaryota</taxon>
        <taxon>Fungi</taxon>
        <taxon>Dikarya</taxon>
        <taxon>Ascomycota</taxon>
        <taxon>Pezizomycotina</taxon>
        <taxon>Sordariomycetes</taxon>
        <taxon>Hypocreomycetidae</taxon>
        <taxon>Hypocreales</taxon>
        <taxon>Ophiocordycipitaceae</taxon>
        <taxon>Purpureocillium</taxon>
    </lineage>
</organism>
<evidence type="ECO:0000256" key="4">
    <source>
        <dbReference type="SAM" id="MobiDB-lite"/>
    </source>
</evidence>
<protein>
    <submittedName>
        <fullName evidence="6">Ran GTPase-activating protein 1</fullName>
    </submittedName>
</protein>
<dbReference type="PANTHER" id="PTHR24113">
    <property type="entry name" value="RAN GTPASE-ACTIVATING PROTEIN 1"/>
    <property type="match status" value="1"/>
</dbReference>
<proteinExistence type="predicted"/>
<comment type="caution">
    <text evidence="6">The sequence shown here is derived from an EMBL/GenBank/DDBJ whole genome shotgun (WGS) entry which is preliminary data.</text>
</comment>